<dbReference type="Proteomes" id="UP000001055">
    <property type="component" value="Unassembled WGS sequence"/>
</dbReference>
<organism evidence="2 3">
    <name type="scientific">Phaeosphaeria nodorum (strain SN15 / ATCC MYA-4574 / FGSC 10173)</name>
    <name type="common">Glume blotch fungus</name>
    <name type="synonym">Parastagonospora nodorum</name>
    <dbReference type="NCBI Taxonomy" id="321614"/>
    <lineage>
        <taxon>Eukaryota</taxon>
        <taxon>Fungi</taxon>
        <taxon>Dikarya</taxon>
        <taxon>Ascomycota</taxon>
        <taxon>Pezizomycotina</taxon>
        <taxon>Dothideomycetes</taxon>
        <taxon>Pleosporomycetidae</taxon>
        <taxon>Pleosporales</taxon>
        <taxon>Pleosporineae</taxon>
        <taxon>Phaeosphaeriaceae</taxon>
        <taxon>Parastagonospora</taxon>
    </lineage>
</organism>
<keyword evidence="1" id="KW-1133">Transmembrane helix</keyword>
<dbReference type="VEuPathDB" id="FungiDB:JI435_022610"/>
<dbReference type="KEGG" id="pno:SNOG_02261"/>
<feature type="transmembrane region" description="Helical" evidence="1">
    <location>
        <begin position="33"/>
        <end position="53"/>
    </location>
</feature>
<evidence type="ECO:0000256" key="1">
    <source>
        <dbReference type="SAM" id="Phobius"/>
    </source>
</evidence>
<keyword evidence="1" id="KW-0472">Membrane</keyword>
<sequence>MHQAPPVDHHAFKMESVSGVASEGPTAYFILKVPSSGVAVLLTAIALLLPILLRIHKKYRKMQEDSKTPFPFLELPQELRDMVYEHLLEEHPAYPPPPTCPKHASAMDWMLPGHWSSTSPQPKPSNWIMLTNKQIHEEYMKLLCQRATFRLTVSPQNYQNPCATPTSTHPSDKKIWHIAPSTLQQIRSCDLSLIATSSMLGVTDPRNMTSSDWTLAAQIRRELSFLTNVSNFTLDAKAIADPLWNPLWIWYHIHHFAAVGQRVGRAEIESHHVQFGYVESGGEFSDEG</sequence>
<evidence type="ECO:0000313" key="3">
    <source>
        <dbReference type="Proteomes" id="UP000001055"/>
    </source>
</evidence>
<name>Q0V153_PHANO</name>
<dbReference type="AlphaFoldDB" id="Q0V153"/>
<dbReference type="PANTHER" id="PTHR42085">
    <property type="entry name" value="F-BOX DOMAIN-CONTAINING PROTEIN"/>
    <property type="match status" value="1"/>
</dbReference>
<dbReference type="RefSeq" id="XP_001792875.1">
    <property type="nucleotide sequence ID" value="XM_001792823.1"/>
</dbReference>
<protein>
    <submittedName>
        <fullName evidence="2">Uncharacterized protein</fullName>
    </submittedName>
</protein>
<gene>
    <name evidence="2" type="ORF">SNOG_02261</name>
</gene>
<dbReference type="eggNOG" id="ENOG502SPF6">
    <property type="taxonomic scope" value="Eukaryota"/>
</dbReference>
<dbReference type="GeneID" id="5969725"/>
<dbReference type="PANTHER" id="PTHR42085:SF1">
    <property type="entry name" value="F-BOX DOMAIN-CONTAINING PROTEIN"/>
    <property type="match status" value="1"/>
</dbReference>
<reference evidence="3" key="1">
    <citation type="journal article" date="2007" name="Plant Cell">
        <title>Dothideomycete-plant interactions illuminated by genome sequencing and EST analysis of the wheat pathogen Stagonospora nodorum.</title>
        <authorList>
            <person name="Hane J.K."/>
            <person name="Lowe R.G."/>
            <person name="Solomon P.S."/>
            <person name="Tan K.C."/>
            <person name="Schoch C.L."/>
            <person name="Spatafora J.W."/>
            <person name="Crous P.W."/>
            <person name="Kodira C."/>
            <person name="Birren B.W."/>
            <person name="Galagan J.E."/>
            <person name="Torriani S.F."/>
            <person name="McDonald B.A."/>
            <person name="Oliver R.P."/>
        </authorList>
    </citation>
    <scope>NUCLEOTIDE SEQUENCE [LARGE SCALE GENOMIC DNA]</scope>
    <source>
        <strain evidence="3">SN15 / ATCC MYA-4574 / FGSC 10173</strain>
    </source>
</reference>
<dbReference type="EMBL" id="CH445327">
    <property type="protein sequence ID" value="EAT90473.2"/>
    <property type="molecule type" value="Genomic_DNA"/>
</dbReference>
<dbReference type="HOGENOM" id="CLU_966783_0_0_1"/>
<proteinExistence type="predicted"/>
<accession>Q0V153</accession>
<evidence type="ECO:0000313" key="2">
    <source>
        <dbReference type="EMBL" id="EAT90473.2"/>
    </source>
</evidence>
<dbReference type="InterPro" id="IPR038883">
    <property type="entry name" value="AN11006-like"/>
</dbReference>
<dbReference type="InParanoid" id="Q0V153"/>
<keyword evidence="1" id="KW-0812">Transmembrane</keyword>